<reference evidence="3 4" key="1">
    <citation type="journal article" date="2016" name="Proc. Natl. Acad. Sci. U.S.A.">
        <title>Comparative genomics of biotechnologically important yeasts.</title>
        <authorList>
            <person name="Riley R."/>
            <person name="Haridas S."/>
            <person name="Wolfe K.H."/>
            <person name="Lopes M.R."/>
            <person name="Hittinger C.T."/>
            <person name="Goeker M."/>
            <person name="Salamov A.A."/>
            <person name="Wisecaver J.H."/>
            <person name="Long T.M."/>
            <person name="Calvey C.H."/>
            <person name="Aerts A.L."/>
            <person name="Barry K.W."/>
            <person name="Choi C."/>
            <person name="Clum A."/>
            <person name="Coughlan A.Y."/>
            <person name="Deshpande S."/>
            <person name="Douglass A.P."/>
            <person name="Hanson S.J."/>
            <person name="Klenk H.-P."/>
            <person name="LaButti K.M."/>
            <person name="Lapidus A."/>
            <person name="Lindquist E.A."/>
            <person name="Lipzen A.M."/>
            <person name="Meier-Kolthoff J.P."/>
            <person name="Ohm R.A."/>
            <person name="Otillar R.P."/>
            <person name="Pangilinan J.L."/>
            <person name="Peng Y."/>
            <person name="Rokas A."/>
            <person name="Rosa C.A."/>
            <person name="Scheuner C."/>
            <person name="Sibirny A.A."/>
            <person name="Slot J.C."/>
            <person name="Stielow J.B."/>
            <person name="Sun H."/>
            <person name="Kurtzman C.P."/>
            <person name="Blackwell M."/>
            <person name="Grigoriev I.V."/>
            <person name="Jeffries T.W."/>
        </authorList>
    </citation>
    <scope>NUCLEOTIDE SEQUENCE [LARGE SCALE GENOMIC DNA]</scope>
    <source>
        <strain evidence="4">ATCC 58044 / CBS 1984 / NCYC 433 / NRRL Y-366-8</strain>
    </source>
</reference>
<dbReference type="Pfam" id="PF10340">
    <property type="entry name" value="Say1_Mug180"/>
    <property type="match status" value="1"/>
</dbReference>
<dbReference type="Proteomes" id="UP000094112">
    <property type="component" value="Unassembled WGS sequence"/>
</dbReference>
<dbReference type="GO" id="GO:0016787">
    <property type="term" value="F:hydrolase activity"/>
    <property type="evidence" value="ECO:0007669"/>
    <property type="project" value="UniProtKB-KW"/>
</dbReference>
<keyword evidence="2" id="KW-0732">Signal</keyword>
<accession>A0A1E3P3N1</accession>
<dbReference type="STRING" id="683960.A0A1E3P3N1"/>
<dbReference type="Gene3D" id="3.40.50.1820">
    <property type="entry name" value="alpha/beta hydrolase"/>
    <property type="match status" value="1"/>
</dbReference>
<dbReference type="EMBL" id="KV454210">
    <property type="protein sequence ID" value="ODQ59953.1"/>
    <property type="molecule type" value="Genomic_DNA"/>
</dbReference>
<sequence>MKITLIPIFLSIIHVTLSAPALTFPTPKIGEDIVKYTEAFLSIFITLLDNNFPVVQIGNLVPDLSLDFNMKVVEPFAKDLPNYNTEFPVEGLDQGKVKWLVEAENRTKDDPVIIYSHGGGYVFGVFPFFPFLFTRIYQETGNNRLSILMLDYKLSLEEKYPYQLGELALVYNKIAESSNNIILAGDSAGVHLSLNLLRHSKFPVSGVNQVSAGNITGGLFFSPWVNMYVDDTTGSHEYNMGKDILTPKIIREGGKQFVPSSNLLTSNVVNFYNDTEANWKELVPKNVLATYGGHEIMETDDKSWFELAGLSGDQIFEDKGAIHDAVIFTPDLSAVVPKAVEFLKTNY</sequence>
<dbReference type="InterPro" id="IPR050300">
    <property type="entry name" value="GDXG_lipolytic_enzyme"/>
</dbReference>
<feature type="signal peptide" evidence="2">
    <location>
        <begin position="1"/>
        <end position="18"/>
    </location>
</feature>
<evidence type="ECO:0000313" key="4">
    <source>
        <dbReference type="Proteomes" id="UP000094112"/>
    </source>
</evidence>
<dbReference type="GeneID" id="30202000"/>
<dbReference type="SUPFAM" id="SSF53474">
    <property type="entry name" value="alpha/beta-Hydrolases"/>
    <property type="match status" value="1"/>
</dbReference>
<dbReference type="OrthoDB" id="2152029at2759"/>
<dbReference type="PANTHER" id="PTHR48081:SF31">
    <property type="entry name" value="STERYL ACETYL HYDROLASE MUG81-RELATED"/>
    <property type="match status" value="1"/>
</dbReference>
<keyword evidence="4" id="KW-1185">Reference proteome</keyword>
<evidence type="ECO:0000313" key="3">
    <source>
        <dbReference type="EMBL" id="ODQ59953.1"/>
    </source>
</evidence>
<protein>
    <recommendedName>
        <fullName evidence="5">Alpha/beta hydrolase fold-3 domain-containing protein</fullName>
    </recommendedName>
</protein>
<evidence type="ECO:0008006" key="5">
    <source>
        <dbReference type="Google" id="ProtNLM"/>
    </source>
</evidence>
<evidence type="ECO:0000256" key="2">
    <source>
        <dbReference type="SAM" id="SignalP"/>
    </source>
</evidence>
<dbReference type="InterPro" id="IPR029058">
    <property type="entry name" value="AB_hydrolase_fold"/>
</dbReference>
<keyword evidence="1" id="KW-0378">Hydrolase</keyword>
<organism evidence="3 4">
    <name type="scientific">Wickerhamomyces anomalus (strain ATCC 58044 / CBS 1984 / NCYC 433 / NRRL Y-366-8)</name>
    <name type="common">Yeast</name>
    <name type="synonym">Hansenula anomala</name>
    <dbReference type="NCBI Taxonomy" id="683960"/>
    <lineage>
        <taxon>Eukaryota</taxon>
        <taxon>Fungi</taxon>
        <taxon>Dikarya</taxon>
        <taxon>Ascomycota</taxon>
        <taxon>Saccharomycotina</taxon>
        <taxon>Saccharomycetes</taxon>
        <taxon>Phaffomycetales</taxon>
        <taxon>Wickerhamomycetaceae</taxon>
        <taxon>Wickerhamomyces</taxon>
    </lineage>
</organism>
<gene>
    <name evidence="3" type="ORF">WICANDRAFT_78576</name>
</gene>
<name>A0A1E3P3N1_WICAA</name>
<dbReference type="RefSeq" id="XP_019039160.1">
    <property type="nucleotide sequence ID" value="XM_019184754.1"/>
</dbReference>
<evidence type="ECO:0000256" key="1">
    <source>
        <dbReference type="ARBA" id="ARBA00022801"/>
    </source>
</evidence>
<dbReference type="InterPro" id="IPR019436">
    <property type="entry name" value="Say1-like"/>
</dbReference>
<proteinExistence type="predicted"/>
<dbReference type="AlphaFoldDB" id="A0A1E3P3N1"/>
<feature type="chain" id="PRO_5009133650" description="Alpha/beta hydrolase fold-3 domain-containing protein" evidence="2">
    <location>
        <begin position="19"/>
        <end position="347"/>
    </location>
</feature>
<dbReference type="PANTHER" id="PTHR48081">
    <property type="entry name" value="AB HYDROLASE SUPERFAMILY PROTEIN C4A8.06C"/>
    <property type="match status" value="1"/>
</dbReference>